<feature type="transmembrane region" description="Helical" evidence="1">
    <location>
        <begin position="197"/>
        <end position="219"/>
    </location>
</feature>
<name>A5FUS0_ACICJ</name>
<dbReference type="GO" id="GO:0009103">
    <property type="term" value="P:lipopolysaccharide biosynthetic process"/>
    <property type="evidence" value="ECO:0007669"/>
    <property type="project" value="TreeGrafter"/>
</dbReference>
<proteinExistence type="predicted"/>
<dbReference type="STRING" id="349163.Acry_0124"/>
<dbReference type="KEGG" id="acr:Acry_0124"/>
<feature type="transmembrane region" description="Helical" evidence="1">
    <location>
        <begin position="344"/>
        <end position="370"/>
    </location>
</feature>
<keyword evidence="1" id="KW-0472">Membrane</keyword>
<dbReference type="PANTHER" id="PTHR23028:SF53">
    <property type="entry name" value="ACYL_TRANSF_3 DOMAIN-CONTAINING PROTEIN"/>
    <property type="match status" value="1"/>
</dbReference>
<accession>A5FUS0</accession>
<gene>
    <name evidence="3" type="ordered locus">Acry_0124</name>
</gene>
<evidence type="ECO:0000256" key="1">
    <source>
        <dbReference type="SAM" id="Phobius"/>
    </source>
</evidence>
<dbReference type="GO" id="GO:0016020">
    <property type="term" value="C:membrane"/>
    <property type="evidence" value="ECO:0007669"/>
    <property type="project" value="TreeGrafter"/>
</dbReference>
<keyword evidence="3" id="KW-0808">Transferase</keyword>
<feature type="transmembrane region" description="Helical" evidence="1">
    <location>
        <begin position="301"/>
        <end position="324"/>
    </location>
</feature>
<feature type="transmembrane region" description="Helical" evidence="1">
    <location>
        <begin position="21"/>
        <end position="38"/>
    </location>
</feature>
<dbReference type="Pfam" id="PF01757">
    <property type="entry name" value="Acyl_transf_3"/>
    <property type="match status" value="1"/>
</dbReference>
<feature type="domain" description="Acyltransferase 3" evidence="2">
    <location>
        <begin position="15"/>
        <end position="363"/>
    </location>
</feature>
<keyword evidence="1" id="KW-1133">Transmembrane helix</keyword>
<dbReference type="eggNOG" id="COG1835">
    <property type="taxonomic scope" value="Bacteria"/>
</dbReference>
<dbReference type="PANTHER" id="PTHR23028">
    <property type="entry name" value="ACETYLTRANSFERASE"/>
    <property type="match status" value="1"/>
</dbReference>
<sequence>MVAREEGSAIGRLIRLDGLRGVLAIYVLVGHLVPFLPLPPLAMWAAQGLVSHGLAAVDLFFALSGLVIVQSMTRFGRRPGSFLVARARRLLPVYMIVLVGSTLLMLKGGSPFATMPWLAPGDPAADIWPAGPPQHPVFEILAHLVFLHGALPHRLLPDGPFALLGPAWSLSTEWQFYAVIALVALRCDGRDGTLVRLSLALIGLAVLARIYAACIPAPWRFSRAFLPNEAAYFALGVAASRFWSGDRVGAWRLFVIMLIMTMALGASHGAGWGRLAKLLPPLAWAIAVAAQRVPAWRPFRLLARCLGSPPVLWLGLISYPLYLVNEPVGRALALALGPILSGSPLLFGLCWGGATVAGSIILAAMLHYGIERRFLRRRRIVRPPVAVPATGGA</sequence>
<dbReference type="EMBL" id="CP000697">
    <property type="protein sequence ID" value="ABQ29352.1"/>
    <property type="molecule type" value="Genomic_DNA"/>
</dbReference>
<dbReference type="Proteomes" id="UP000000245">
    <property type="component" value="Chromosome"/>
</dbReference>
<organism evidence="3 4">
    <name type="scientific">Acidiphilium cryptum (strain JF-5)</name>
    <dbReference type="NCBI Taxonomy" id="349163"/>
    <lineage>
        <taxon>Bacteria</taxon>
        <taxon>Pseudomonadati</taxon>
        <taxon>Pseudomonadota</taxon>
        <taxon>Alphaproteobacteria</taxon>
        <taxon>Acetobacterales</taxon>
        <taxon>Acidocellaceae</taxon>
        <taxon>Acidiphilium</taxon>
    </lineage>
</organism>
<dbReference type="GO" id="GO:0016747">
    <property type="term" value="F:acyltransferase activity, transferring groups other than amino-acyl groups"/>
    <property type="evidence" value="ECO:0007669"/>
    <property type="project" value="InterPro"/>
</dbReference>
<feature type="transmembrane region" description="Helical" evidence="1">
    <location>
        <begin position="44"/>
        <end position="69"/>
    </location>
</feature>
<feature type="transmembrane region" description="Helical" evidence="1">
    <location>
        <begin position="90"/>
        <end position="108"/>
    </location>
</feature>
<keyword evidence="1" id="KW-0812">Transmembrane</keyword>
<reference evidence="3 4" key="1">
    <citation type="submission" date="2007-05" db="EMBL/GenBank/DDBJ databases">
        <title>Complete sequence of chromosome of Acidiphilium cryptum JF-5.</title>
        <authorList>
            <consortium name="US DOE Joint Genome Institute"/>
            <person name="Copeland A."/>
            <person name="Lucas S."/>
            <person name="Lapidus A."/>
            <person name="Barry K."/>
            <person name="Detter J.C."/>
            <person name="Glavina del Rio T."/>
            <person name="Hammon N."/>
            <person name="Israni S."/>
            <person name="Dalin E."/>
            <person name="Tice H."/>
            <person name="Pitluck S."/>
            <person name="Sims D."/>
            <person name="Brettin T."/>
            <person name="Bruce D."/>
            <person name="Han C."/>
            <person name="Schmutz J."/>
            <person name="Larimer F."/>
            <person name="Land M."/>
            <person name="Hauser L."/>
            <person name="Kyrpides N."/>
            <person name="Kim E."/>
            <person name="Magnuson T."/>
            <person name="Richardson P."/>
        </authorList>
    </citation>
    <scope>NUCLEOTIDE SEQUENCE [LARGE SCALE GENOMIC DNA]</scope>
    <source>
        <strain evidence="3 4">JF-5</strain>
    </source>
</reference>
<evidence type="ECO:0000313" key="3">
    <source>
        <dbReference type="EMBL" id="ABQ29352.1"/>
    </source>
</evidence>
<evidence type="ECO:0000313" key="4">
    <source>
        <dbReference type="Proteomes" id="UP000000245"/>
    </source>
</evidence>
<protein>
    <submittedName>
        <fullName evidence="3">Acyltransferase 3</fullName>
    </submittedName>
</protein>
<dbReference type="AlphaFoldDB" id="A5FUS0"/>
<dbReference type="RefSeq" id="WP_011941296.1">
    <property type="nucleotide sequence ID" value="NC_009484.1"/>
</dbReference>
<keyword evidence="3" id="KW-0012">Acyltransferase</keyword>
<evidence type="ECO:0000259" key="2">
    <source>
        <dbReference type="Pfam" id="PF01757"/>
    </source>
</evidence>
<feature type="transmembrane region" description="Helical" evidence="1">
    <location>
        <begin position="161"/>
        <end position="185"/>
    </location>
</feature>
<dbReference type="HOGENOM" id="CLU_005679_1_2_5"/>
<dbReference type="InterPro" id="IPR050879">
    <property type="entry name" value="Acyltransferase_3"/>
</dbReference>
<keyword evidence="4" id="KW-1185">Reference proteome</keyword>
<dbReference type="InterPro" id="IPR002656">
    <property type="entry name" value="Acyl_transf_3_dom"/>
</dbReference>
<feature type="transmembrane region" description="Helical" evidence="1">
    <location>
        <begin position="250"/>
        <end position="272"/>
    </location>
</feature>